<gene>
    <name evidence="1" type="ORF">TIFTF001_009729</name>
</gene>
<dbReference type="EMBL" id="BTGU01000011">
    <property type="protein sequence ID" value="GMN40508.1"/>
    <property type="molecule type" value="Genomic_DNA"/>
</dbReference>
<dbReference type="AlphaFoldDB" id="A0AA88CZ76"/>
<comment type="caution">
    <text evidence="1">The sequence shown here is derived from an EMBL/GenBank/DDBJ whole genome shotgun (WGS) entry which is preliminary data.</text>
</comment>
<dbReference type="Proteomes" id="UP001187192">
    <property type="component" value="Unassembled WGS sequence"/>
</dbReference>
<protein>
    <submittedName>
        <fullName evidence="1">Uncharacterized protein</fullName>
    </submittedName>
</protein>
<reference evidence="1" key="1">
    <citation type="submission" date="2023-07" db="EMBL/GenBank/DDBJ databases">
        <title>draft genome sequence of fig (Ficus carica).</title>
        <authorList>
            <person name="Takahashi T."/>
            <person name="Nishimura K."/>
        </authorList>
    </citation>
    <scope>NUCLEOTIDE SEQUENCE</scope>
</reference>
<accession>A0AA88CZ76</accession>
<keyword evidence="2" id="KW-1185">Reference proteome</keyword>
<proteinExistence type="predicted"/>
<name>A0AA88CZ76_FICCA</name>
<sequence length="109" mass="11861">MNKLSEPKYVIATRTCTITGMFTSVRSSRRRSHQRFVLLHIGARSAPHAFAFATTSSPVRPSSTTLLPSSPISLRSPDHCCLGPTPISIKPEKVWDQASPSISPQVAES</sequence>
<evidence type="ECO:0000313" key="2">
    <source>
        <dbReference type="Proteomes" id="UP001187192"/>
    </source>
</evidence>
<evidence type="ECO:0000313" key="1">
    <source>
        <dbReference type="EMBL" id="GMN40508.1"/>
    </source>
</evidence>
<organism evidence="1 2">
    <name type="scientific">Ficus carica</name>
    <name type="common">Common fig</name>
    <dbReference type="NCBI Taxonomy" id="3494"/>
    <lineage>
        <taxon>Eukaryota</taxon>
        <taxon>Viridiplantae</taxon>
        <taxon>Streptophyta</taxon>
        <taxon>Embryophyta</taxon>
        <taxon>Tracheophyta</taxon>
        <taxon>Spermatophyta</taxon>
        <taxon>Magnoliopsida</taxon>
        <taxon>eudicotyledons</taxon>
        <taxon>Gunneridae</taxon>
        <taxon>Pentapetalae</taxon>
        <taxon>rosids</taxon>
        <taxon>fabids</taxon>
        <taxon>Rosales</taxon>
        <taxon>Moraceae</taxon>
        <taxon>Ficeae</taxon>
        <taxon>Ficus</taxon>
    </lineage>
</organism>